<dbReference type="InterPro" id="IPR027417">
    <property type="entry name" value="P-loop_NTPase"/>
</dbReference>
<dbReference type="CDD" id="cd18809">
    <property type="entry name" value="SF1_C_RecD"/>
    <property type="match status" value="1"/>
</dbReference>
<proteinExistence type="predicted"/>
<dbReference type="InterPro" id="IPR027785">
    <property type="entry name" value="UvrD-like_helicase_C"/>
</dbReference>
<organism evidence="3 4">
    <name type="scientific">Nocardioides panaciterrulae</name>
    <dbReference type="NCBI Taxonomy" id="661492"/>
    <lineage>
        <taxon>Bacteria</taxon>
        <taxon>Bacillati</taxon>
        <taxon>Actinomycetota</taxon>
        <taxon>Actinomycetes</taxon>
        <taxon>Propionibacteriales</taxon>
        <taxon>Nocardioidaceae</taxon>
        <taxon>Nocardioides</taxon>
    </lineage>
</organism>
<accession>A0A7Y9JAR0</accession>
<comment type="caution">
    <text evidence="3">The sequence shown here is derived from an EMBL/GenBank/DDBJ whole genome shotgun (WGS) entry which is preliminary data.</text>
</comment>
<gene>
    <name evidence="3" type="ORF">BJZ21_002213</name>
</gene>
<sequence>MRVLAGVWTEAGADVLGLAPSAAAAAALRDATGMPCETLAKLVHDLDTQHDSDLAASVGPRTLLVVDEAGMADTITLDRVIGFAVEHGATVRLIGDDQQLAAIGAGGVLRDIARAQGVVRLDEVVRFVEPVEAEASMALREGDRAALGYYLDHERIHAGDEQTVVDEVFDAWQREQDAGRDCLMLAPTRELVRQLNERARFARLRDTTVGDEVRLRDGTHASVGDAVLTRLNDRRLGVSSTDWVKNGNRWTVTSIQNGTLIVRHRDSGLTTALPAEYVAAHVELGYASTVHTAQGLTADVMHGIITGEETRQLLYTMLTRGRTENHVHVITDDLSSERDFELPGITSQLTATETLERVLARDGAAISATSTRERAATPETRLHDAATRYADALAVATQKVLVGDDEPVAPGPLPWLPDIPTDVAEHPRWGPYLAARTRLVSTLAAQVRDRTDATLPPWLDDYADVLTPELRADIAVWRAAQGIPPDERTIAGPASDDDRAAAYRRSLIRTVNSRYDDAVHLWERRVVAYVGRADEHTLTLARELDRLKRQGRDPEPLLMRANIRPLPSEHPTAALAYRIRKQLAAKRPRHEVPGVDHHRQAPSHQARGIGM</sequence>
<name>A0A7Y9JAR0_9ACTN</name>
<reference evidence="3 4" key="1">
    <citation type="submission" date="2020-07" db="EMBL/GenBank/DDBJ databases">
        <title>Sequencing the genomes of 1000 actinobacteria strains.</title>
        <authorList>
            <person name="Klenk H.-P."/>
        </authorList>
    </citation>
    <scope>NUCLEOTIDE SEQUENCE [LARGE SCALE GENOMIC DNA]</scope>
    <source>
        <strain evidence="3 4">DSM 21350</strain>
    </source>
</reference>
<evidence type="ECO:0000313" key="4">
    <source>
        <dbReference type="Proteomes" id="UP000535511"/>
    </source>
</evidence>
<feature type="domain" description="UvrD-like helicase C-terminal" evidence="2">
    <location>
        <begin position="285"/>
        <end position="324"/>
    </location>
</feature>
<keyword evidence="4" id="KW-1185">Reference proteome</keyword>
<evidence type="ECO:0000256" key="1">
    <source>
        <dbReference type="SAM" id="MobiDB-lite"/>
    </source>
</evidence>
<evidence type="ECO:0000259" key="2">
    <source>
        <dbReference type="Pfam" id="PF13538"/>
    </source>
</evidence>
<evidence type="ECO:0000313" key="3">
    <source>
        <dbReference type="EMBL" id="NYD42130.1"/>
    </source>
</evidence>
<dbReference type="EMBL" id="JACCBG010000001">
    <property type="protein sequence ID" value="NYD42130.1"/>
    <property type="molecule type" value="Genomic_DNA"/>
</dbReference>
<dbReference type="AlphaFoldDB" id="A0A7Y9JAR0"/>
<dbReference type="SUPFAM" id="SSF52540">
    <property type="entry name" value="P-loop containing nucleoside triphosphate hydrolases"/>
    <property type="match status" value="2"/>
</dbReference>
<feature type="compositionally biased region" description="Basic and acidic residues" evidence="1">
    <location>
        <begin position="590"/>
        <end position="599"/>
    </location>
</feature>
<protein>
    <recommendedName>
        <fullName evidence="2">UvrD-like helicase C-terminal domain-containing protein</fullName>
    </recommendedName>
</protein>
<dbReference type="Proteomes" id="UP000535511">
    <property type="component" value="Unassembled WGS sequence"/>
</dbReference>
<dbReference type="Pfam" id="PF13538">
    <property type="entry name" value="UvrD_C_2"/>
    <property type="match status" value="1"/>
</dbReference>
<feature type="region of interest" description="Disordered" evidence="1">
    <location>
        <begin position="586"/>
        <end position="611"/>
    </location>
</feature>
<dbReference type="Gene3D" id="3.40.50.300">
    <property type="entry name" value="P-loop containing nucleotide triphosphate hydrolases"/>
    <property type="match status" value="2"/>
</dbReference>
<dbReference type="Pfam" id="PF13604">
    <property type="entry name" value="AAA_30"/>
    <property type="match status" value="1"/>
</dbReference>
<dbReference type="Gene3D" id="2.30.30.940">
    <property type="match status" value="1"/>
</dbReference>